<evidence type="ECO:0000313" key="6">
    <source>
        <dbReference type="EMBL" id="OUK04577.1"/>
    </source>
</evidence>
<evidence type="ECO:0000256" key="5">
    <source>
        <dbReference type="SAM" id="Phobius"/>
    </source>
</evidence>
<feature type="transmembrane region" description="Helical" evidence="5">
    <location>
        <begin position="436"/>
        <end position="457"/>
    </location>
</feature>
<dbReference type="RefSeq" id="WP_086582783.1">
    <property type="nucleotide sequence ID" value="NZ_JAEOAS010000003.1"/>
</dbReference>
<evidence type="ECO:0000256" key="1">
    <source>
        <dbReference type="ARBA" id="ARBA00004141"/>
    </source>
</evidence>
<proteinExistence type="predicted"/>
<accession>A0A252CDB8</accession>
<comment type="subcellular location">
    <subcellularLocation>
        <location evidence="1">Membrane</location>
        <topology evidence="1">Multi-pass membrane protein</topology>
    </subcellularLocation>
</comment>
<dbReference type="Proteomes" id="UP000194606">
    <property type="component" value="Unassembled WGS sequence"/>
</dbReference>
<name>A0A252CDB8_9LACT</name>
<feature type="transmembrane region" description="Helical" evidence="5">
    <location>
        <begin position="285"/>
        <end position="311"/>
    </location>
</feature>
<dbReference type="CDD" id="cd13128">
    <property type="entry name" value="MATE_Wzx_like"/>
    <property type="match status" value="1"/>
</dbReference>
<keyword evidence="4 5" id="KW-0472">Membrane</keyword>
<feature type="transmembrane region" description="Helical" evidence="5">
    <location>
        <begin position="410"/>
        <end position="430"/>
    </location>
</feature>
<feature type="transmembrane region" description="Helical" evidence="5">
    <location>
        <begin position="110"/>
        <end position="131"/>
    </location>
</feature>
<dbReference type="EMBL" id="MUIZ01000003">
    <property type="protein sequence ID" value="OUK04577.1"/>
    <property type="molecule type" value="Genomic_DNA"/>
</dbReference>
<feature type="transmembrane region" description="Helical" evidence="5">
    <location>
        <begin position="138"/>
        <end position="158"/>
    </location>
</feature>
<dbReference type="PANTHER" id="PTHR43424">
    <property type="entry name" value="LOCUS PUTATIVE PROTEIN 1-RELATED"/>
    <property type="match status" value="1"/>
</dbReference>
<keyword evidence="3 5" id="KW-1133">Transmembrane helix</keyword>
<evidence type="ECO:0000256" key="4">
    <source>
        <dbReference type="ARBA" id="ARBA00023136"/>
    </source>
</evidence>
<keyword evidence="2 5" id="KW-0812">Transmembrane</keyword>
<feature type="transmembrane region" description="Helical" evidence="5">
    <location>
        <begin position="245"/>
        <end position="265"/>
    </location>
</feature>
<feature type="transmembrane region" description="Helical" evidence="5">
    <location>
        <begin position="323"/>
        <end position="345"/>
    </location>
</feature>
<feature type="transmembrane region" description="Helical" evidence="5">
    <location>
        <begin position="83"/>
        <end position="104"/>
    </location>
</feature>
<gene>
    <name evidence="6" type="ORF">BZZ03_06115</name>
</gene>
<dbReference type="PANTHER" id="PTHR43424:SF1">
    <property type="entry name" value="LOCUS PUTATIVE PROTEIN 1-RELATED"/>
    <property type="match status" value="1"/>
</dbReference>
<evidence type="ECO:0000256" key="3">
    <source>
        <dbReference type="ARBA" id="ARBA00022989"/>
    </source>
</evidence>
<feature type="transmembrane region" description="Helical" evidence="5">
    <location>
        <begin position="207"/>
        <end position="223"/>
    </location>
</feature>
<evidence type="ECO:0000256" key="2">
    <source>
        <dbReference type="ARBA" id="ARBA00022692"/>
    </source>
</evidence>
<feature type="transmembrane region" description="Helical" evidence="5">
    <location>
        <begin position="41"/>
        <end position="62"/>
    </location>
</feature>
<dbReference type="InterPro" id="IPR002797">
    <property type="entry name" value="Polysacc_synth"/>
</dbReference>
<comment type="caution">
    <text evidence="6">The sequence shown here is derived from an EMBL/GenBank/DDBJ whole genome shotgun (WGS) entry which is preliminary data.</text>
</comment>
<dbReference type="Pfam" id="PF01943">
    <property type="entry name" value="Polysacc_synt"/>
    <property type="match status" value="1"/>
</dbReference>
<dbReference type="AlphaFoldDB" id="A0A252CDB8"/>
<reference evidence="6 7" key="1">
    <citation type="submission" date="2017-02" db="EMBL/GenBank/DDBJ databases">
        <authorList>
            <person name="Peterson S.W."/>
        </authorList>
    </citation>
    <scope>NUCLEOTIDE SEQUENCE [LARGE SCALE GENOMIC DNA]</scope>
    <source>
        <strain evidence="6">159469</strain>
    </source>
</reference>
<feature type="transmembrane region" description="Helical" evidence="5">
    <location>
        <begin position="12"/>
        <end position="29"/>
    </location>
</feature>
<evidence type="ECO:0000313" key="7">
    <source>
        <dbReference type="Proteomes" id="UP000194606"/>
    </source>
</evidence>
<organism evidence="6 7">
    <name type="scientific">Lactococcus petauri</name>
    <dbReference type="NCBI Taxonomy" id="1940789"/>
    <lineage>
        <taxon>Bacteria</taxon>
        <taxon>Bacillati</taxon>
        <taxon>Bacillota</taxon>
        <taxon>Bacilli</taxon>
        <taxon>Lactobacillales</taxon>
        <taxon>Streptococcaceae</taxon>
        <taxon>Lactococcus</taxon>
    </lineage>
</organism>
<dbReference type="InterPro" id="IPR052556">
    <property type="entry name" value="PolySynth_Transporter"/>
</dbReference>
<sequence length="475" mass="53637">MKFVKNMLYSTVYQMLSIIVPLITTPYVSRVLGATGIGINAYTYSIVMYFVLAGGLGIQLYGNREIAYNQRNIEEKSKVFYELVILKFIAIFIASIPYLIFSMYQGDLKIYFMLQGLALLGSALDISWYFMGVENFRILVVRNTIARLLLLILTFVLVKTADDLWIYILLTMLAPLLGNLTVWPFLKKEFVPVKFRELNILRHLKPTLLLFLPQITMTIYLSLNKTMLGIMDGVVSAGYYSQSDMIIRTAFTLVSSFASAFLPRLSSLFSEKRHSEIKSLTLKSFNLSATLSILIMAGIMGVSQTFAVFFFGKDFEEVGSLMFVQSIMILFVGIAVVAGNQYLLASNRTKEYTVSVSIGLVVNVIFNFIMIPLFGVMGAVITTVLTELAVVLYQLWSIRDVFSLREILHGFWKYLLAGLATFFVVFNLGQLMNVSVINYIIQTVLGTSMYALIVWLLKAPIIADIKSIIRLRKKN</sequence>
<dbReference type="GO" id="GO:0016020">
    <property type="term" value="C:membrane"/>
    <property type="evidence" value="ECO:0007669"/>
    <property type="project" value="UniProtKB-SubCell"/>
</dbReference>
<protein>
    <submittedName>
        <fullName evidence="6">Flippase</fullName>
    </submittedName>
</protein>
<feature type="transmembrane region" description="Helical" evidence="5">
    <location>
        <begin position="164"/>
        <end position="186"/>
    </location>
</feature>